<feature type="chain" id="PRO_5043125412" evidence="1">
    <location>
        <begin position="18"/>
        <end position="568"/>
    </location>
</feature>
<dbReference type="InterPro" id="IPR045266">
    <property type="entry name" value="DOH_DOMON"/>
</dbReference>
<evidence type="ECO:0000313" key="3">
    <source>
        <dbReference type="EMBL" id="VDL76483.1"/>
    </source>
</evidence>
<sequence>MQLAWFVLLVVVAIVDSKSLTANAKNQACSYENAALSLQWTYSEASANVVFKLTAKSSLKNFWSGVYFGQDEPVDSIGASVRNGQIGVVDGHVEGDRLEMDNITNVQSLQFDLQNDVLSVEFARPSFSNDPNDVDLSNCATFFFPLEVVELDAAGKVLVPERMETLRVCDIPVTCVDRNPDVAKRSDASVCEYTNGKSTVSWKAVGDDVEFLIGQEVRKGNWWSAIGVGQSMEDETGCVTLQISVLGGQWTGKFDVKKHNITPEAVVVCGIELCKDVRSDDNKKLIEEKVKKTADAVPTASEATPEDEGLLKKPANRAIDEAILEHPAVIRQQPSETSGTEPAINETSIFASAAESIDAVPEGSGQDITADVGSGDEQDAEIKNALTASSDNAANLTIVDGEFNHTAIALNETVVDGPITAESASAIDSEPLTAEIREEAAPVTTTLAPEALPLDGADAVNVTEEATALNETESATAKPLVLSKTMASDVARIVKQGCTEGHTDLAVCEGYFADYLAKVNEWANKHNQLLKQQMWKACTLLSQVKHVPTMCCTAFRNTCGAHLLEPSS</sequence>
<keyword evidence="4" id="KW-1185">Reference proteome</keyword>
<name>A0A0N4Y9C3_NIPBR</name>
<protein>
    <submittedName>
        <fullName evidence="5">DOMON domain-containing protein</fullName>
    </submittedName>
</protein>
<dbReference type="Pfam" id="PF03351">
    <property type="entry name" value="DOMON"/>
    <property type="match status" value="1"/>
</dbReference>
<reference evidence="3 4" key="2">
    <citation type="submission" date="2018-11" db="EMBL/GenBank/DDBJ databases">
        <authorList>
            <consortium name="Pathogen Informatics"/>
        </authorList>
    </citation>
    <scope>NUCLEOTIDE SEQUENCE [LARGE SCALE GENOMIC DNA]</scope>
</reference>
<dbReference type="CDD" id="cd09631">
    <property type="entry name" value="DOMON_DOH"/>
    <property type="match status" value="1"/>
</dbReference>
<reference evidence="5" key="1">
    <citation type="submission" date="2017-02" db="UniProtKB">
        <authorList>
            <consortium name="WormBaseParasite"/>
        </authorList>
    </citation>
    <scope>IDENTIFICATION</scope>
</reference>
<evidence type="ECO:0000256" key="1">
    <source>
        <dbReference type="SAM" id="SignalP"/>
    </source>
</evidence>
<dbReference type="EMBL" id="UYSL01020885">
    <property type="protein sequence ID" value="VDL76483.1"/>
    <property type="molecule type" value="Genomic_DNA"/>
</dbReference>
<keyword evidence="1" id="KW-0732">Signal</keyword>
<feature type="signal peptide" evidence="1">
    <location>
        <begin position="1"/>
        <end position="17"/>
    </location>
</feature>
<gene>
    <name evidence="3" type="ORF">NBR_LOCUS12894</name>
</gene>
<dbReference type="PANTHER" id="PTHR36516:SF5">
    <property type="entry name" value="DOMON DOMAIN-CONTAINING PROTEIN"/>
    <property type="match status" value="1"/>
</dbReference>
<dbReference type="PANTHER" id="PTHR36516">
    <property type="entry name" value="PROTEIN CBG04168-RELATED"/>
    <property type="match status" value="1"/>
</dbReference>
<evidence type="ECO:0000259" key="2">
    <source>
        <dbReference type="PROSITE" id="PS50836"/>
    </source>
</evidence>
<dbReference type="WBParaSite" id="NBR_0001289301-mRNA-1">
    <property type="protein sequence ID" value="NBR_0001289301-mRNA-1"/>
    <property type="gene ID" value="NBR_0001289301"/>
</dbReference>
<dbReference type="OMA" id="MCCTIFR"/>
<dbReference type="InterPro" id="IPR005018">
    <property type="entry name" value="DOMON_domain"/>
</dbReference>
<feature type="domain" description="DOMON" evidence="2">
    <location>
        <begin position="34"/>
        <end position="149"/>
    </location>
</feature>
<organism evidence="5">
    <name type="scientific">Nippostrongylus brasiliensis</name>
    <name type="common">Rat hookworm</name>
    <dbReference type="NCBI Taxonomy" id="27835"/>
    <lineage>
        <taxon>Eukaryota</taxon>
        <taxon>Metazoa</taxon>
        <taxon>Ecdysozoa</taxon>
        <taxon>Nematoda</taxon>
        <taxon>Chromadorea</taxon>
        <taxon>Rhabditida</taxon>
        <taxon>Rhabditina</taxon>
        <taxon>Rhabditomorpha</taxon>
        <taxon>Strongyloidea</taxon>
        <taxon>Heligmosomidae</taxon>
        <taxon>Nippostrongylus</taxon>
    </lineage>
</organism>
<proteinExistence type="predicted"/>
<evidence type="ECO:0000313" key="4">
    <source>
        <dbReference type="Proteomes" id="UP000271162"/>
    </source>
</evidence>
<evidence type="ECO:0000313" key="5">
    <source>
        <dbReference type="WBParaSite" id="NBR_0001289301-mRNA-1"/>
    </source>
</evidence>
<accession>A0A0N4Y9C3</accession>
<dbReference type="PROSITE" id="PS50836">
    <property type="entry name" value="DOMON"/>
    <property type="match status" value="1"/>
</dbReference>
<dbReference type="Proteomes" id="UP000271162">
    <property type="component" value="Unassembled WGS sequence"/>
</dbReference>
<dbReference type="AlphaFoldDB" id="A0A0N4Y9C3"/>